<dbReference type="GO" id="GO:0005945">
    <property type="term" value="C:6-phosphofructokinase complex"/>
    <property type="evidence" value="ECO:0007669"/>
    <property type="project" value="TreeGrafter"/>
</dbReference>
<dbReference type="Gene3D" id="3.40.50.460">
    <property type="entry name" value="Phosphofructokinase domain"/>
    <property type="match status" value="1"/>
</dbReference>
<comment type="catalytic activity">
    <reaction evidence="5">
        <text>beta-D-fructose 6-phosphate + ATP = beta-D-fructose 1,6-bisphosphate + ADP + H(+)</text>
        <dbReference type="Rhea" id="RHEA:16109"/>
        <dbReference type="ChEBI" id="CHEBI:15378"/>
        <dbReference type="ChEBI" id="CHEBI:30616"/>
        <dbReference type="ChEBI" id="CHEBI:32966"/>
        <dbReference type="ChEBI" id="CHEBI:57634"/>
        <dbReference type="ChEBI" id="CHEBI:456216"/>
        <dbReference type="EC" id="2.7.1.11"/>
    </reaction>
</comment>
<dbReference type="GO" id="GO:0030388">
    <property type="term" value="P:fructose 1,6-bisphosphate metabolic process"/>
    <property type="evidence" value="ECO:0007669"/>
    <property type="project" value="TreeGrafter"/>
</dbReference>
<proteinExistence type="predicted"/>
<dbReference type="Pfam" id="PF00365">
    <property type="entry name" value="PFK"/>
    <property type="match status" value="1"/>
</dbReference>
<evidence type="ECO:0000256" key="3">
    <source>
        <dbReference type="ARBA" id="ARBA00022777"/>
    </source>
</evidence>
<dbReference type="GO" id="GO:0061621">
    <property type="term" value="P:canonical glycolysis"/>
    <property type="evidence" value="ECO:0007669"/>
    <property type="project" value="TreeGrafter"/>
</dbReference>
<dbReference type="GO" id="GO:0042802">
    <property type="term" value="F:identical protein binding"/>
    <property type="evidence" value="ECO:0007669"/>
    <property type="project" value="TreeGrafter"/>
</dbReference>
<gene>
    <name evidence="8" type="ORF">LOD99_1503</name>
</gene>
<dbReference type="GO" id="GO:0046872">
    <property type="term" value="F:metal ion binding"/>
    <property type="evidence" value="ECO:0007669"/>
    <property type="project" value="UniProtKB-KW"/>
</dbReference>
<dbReference type="GO" id="GO:0006002">
    <property type="term" value="P:fructose 6-phosphate metabolic process"/>
    <property type="evidence" value="ECO:0007669"/>
    <property type="project" value="TreeGrafter"/>
</dbReference>
<accession>A0AAV7K689</accession>
<dbReference type="AlphaFoldDB" id="A0AAV7K689"/>
<dbReference type="GO" id="GO:0048029">
    <property type="term" value="F:monosaccharide binding"/>
    <property type="evidence" value="ECO:0007669"/>
    <property type="project" value="TreeGrafter"/>
</dbReference>
<evidence type="ECO:0000256" key="6">
    <source>
        <dbReference type="SAM" id="Phobius"/>
    </source>
</evidence>
<evidence type="ECO:0000256" key="4">
    <source>
        <dbReference type="ARBA" id="ARBA00022842"/>
    </source>
</evidence>
<keyword evidence="4" id="KW-0460">Magnesium</keyword>
<evidence type="ECO:0000256" key="5">
    <source>
        <dbReference type="ARBA" id="ARBA00048070"/>
    </source>
</evidence>
<dbReference type="SUPFAM" id="SSF53784">
    <property type="entry name" value="Phosphofructokinase"/>
    <property type="match status" value="1"/>
</dbReference>
<dbReference type="PANTHER" id="PTHR13697:SF4">
    <property type="entry name" value="ATP-DEPENDENT 6-PHOSPHOFRUCTOKINASE"/>
    <property type="match status" value="1"/>
</dbReference>
<keyword evidence="1" id="KW-0808">Transferase</keyword>
<evidence type="ECO:0000256" key="2">
    <source>
        <dbReference type="ARBA" id="ARBA00022723"/>
    </source>
</evidence>
<dbReference type="Proteomes" id="UP001165289">
    <property type="component" value="Unassembled WGS sequence"/>
</dbReference>
<evidence type="ECO:0000313" key="9">
    <source>
        <dbReference type="Proteomes" id="UP001165289"/>
    </source>
</evidence>
<dbReference type="InterPro" id="IPR000023">
    <property type="entry name" value="Phosphofructokinase_dom"/>
</dbReference>
<dbReference type="GO" id="GO:0070095">
    <property type="term" value="F:fructose-6-phosphate binding"/>
    <property type="evidence" value="ECO:0007669"/>
    <property type="project" value="TreeGrafter"/>
</dbReference>
<keyword evidence="6" id="KW-0812">Transmembrane</keyword>
<dbReference type="EMBL" id="JAKMXF010000155">
    <property type="protein sequence ID" value="KAI6656170.1"/>
    <property type="molecule type" value="Genomic_DNA"/>
</dbReference>
<evidence type="ECO:0000259" key="7">
    <source>
        <dbReference type="Pfam" id="PF00365"/>
    </source>
</evidence>
<dbReference type="GO" id="GO:0005524">
    <property type="term" value="F:ATP binding"/>
    <property type="evidence" value="ECO:0007669"/>
    <property type="project" value="TreeGrafter"/>
</dbReference>
<feature type="transmembrane region" description="Helical" evidence="6">
    <location>
        <begin position="76"/>
        <end position="97"/>
    </location>
</feature>
<keyword evidence="6" id="KW-1133">Transmembrane helix</keyword>
<comment type="caution">
    <text evidence="8">The sequence shown here is derived from an EMBL/GenBank/DDBJ whole genome shotgun (WGS) entry which is preliminary data.</text>
</comment>
<keyword evidence="2" id="KW-0479">Metal-binding</keyword>
<keyword evidence="9" id="KW-1185">Reference proteome</keyword>
<keyword evidence="3" id="KW-0418">Kinase</keyword>
<keyword evidence="6" id="KW-0472">Membrane</keyword>
<sequence length="113" mass="12927">MSALAGGADNAYTPEESFDIFSILSDVEQLVQQFSAGTKRGIILRNENADPYYTTDVLQKIYEGQSEDNYRCRTNVLGKLVMSSCSYVCIYLFVYYVPSSYVHRHFIVYSKDF</sequence>
<dbReference type="GO" id="GO:0016208">
    <property type="term" value="F:AMP binding"/>
    <property type="evidence" value="ECO:0007669"/>
    <property type="project" value="TreeGrafter"/>
</dbReference>
<reference evidence="8 9" key="1">
    <citation type="journal article" date="2023" name="BMC Biol.">
        <title>The compact genome of the sponge Oopsacas minuta (Hexactinellida) is lacking key metazoan core genes.</title>
        <authorList>
            <person name="Santini S."/>
            <person name="Schenkelaars Q."/>
            <person name="Jourda C."/>
            <person name="Duchesne M."/>
            <person name="Belahbib H."/>
            <person name="Rocher C."/>
            <person name="Selva M."/>
            <person name="Riesgo A."/>
            <person name="Vervoort M."/>
            <person name="Leys S.P."/>
            <person name="Kodjabachian L."/>
            <person name="Le Bivic A."/>
            <person name="Borchiellini C."/>
            <person name="Claverie J.M."/>
            <person name="Renard E."/>
        </authorList>
    </citation>
    <scope>NUCLEOTIDE SEQUENCE [LARGE SCALE GENOMIC DNA]</scope>
    <source>
        <strain evidence="8">SPO-2</strain>
    </source>
</reference>
<feature type="domain" description="Phosphofructokinase" evidence="7">
    <location>
        <begin position="1"/>
        <end position="80"/>
    </location>
</feature>
<dbReference type="InterPro" id="IPR035966">
    <property type="entry name" value="PKF_sf"/>
</dbReference>
<organism evidence="8 9">
    <name type="scientific">Oopsacas minuta</name>
    <dbReference type="NCBI Taxonomy" id="111878"/>
    <lineage>
        <taxon>Eukaryota</taxon>
        <taxon>Metazoa</taxon>
        <taxon>Porifera</taxon>
        <taxon>Hexactinellida</taxon>
        <taxon>Hexasterophora</taxon>
        <taxon>Lyssacinosida</taxon>
        <taxon>Leucopsacidae</taxon>
        <taxon>Oopsacas</taxon>
    </lineage>
</organism>
<name>A0AAV7K689_9METZ</name>
<dbReference type="PANTHER" id="PTHR13697">
    <property type="entry name" value="PHOSPHOFRUCTOKINASE"/>
    <property type="match status" value="1"/>
</dbReference>
<dbReference type="GO" id="GO:0003872">
    <property type="term" value="F:6-phosphofructokinase activity"/>
    <property type="evidence" value="ECO:0007669"/>
    <property type="project" value="UniProtKB-EC"/>
</dbReference>
<evidence type="ECO:0000313" key="8">
    <source>
        <dbReference type="EMBL" id="KAI6656170.1"/>
    </source>
</evidence>
<evidence type="ECO:0000256" key="1">
    <source>
        <dbReference type="ARBA" id="ARBA00022679"/>
    </source>
</evidence>
<protein>
    <submittedName>
        <fullName evidence="8">ATP-dependent 6-phosphofructokinase-like</fullName>
    </submittedName>
</protein>